<evidence type="ECO:0000313" key="5">
    <source>
        <dbReference type="Proteomes" id="UP000017819"/>
    </source>
</evidence>
<keyword evidence="5" id="KW-1185">Reference proteome</keyword>
<dbReference type="Gene3D" id="3.20.20.30">
    <property type="entry name" value="Luciferase-like domain"/>
    <property type="match status" value="1"/>
</dbReference>
<dbReference type="OrthoDB" id="9804736at2"/>
<dbReference type="eggNOG" id="COG2141">
    <property type="taxonomic scope" value="Bacteria"/>
</dbReference>
<dbReference type="SUPFAM" id="SSF51679">
    <property type="entry name" value="Bacterial luciferase-like"/>
    <property type="match status" value="1"/>
</dbReference>
<evidence type="ECO:0000256" key="1">
    <source>
        <dbReference type="ARBA" id="ARBA00023002"/>
    </source>
</evidence>
<organism evidence="4 5">
    <name type="scientific">Lutibaculum baratangense AMV1</name>
    <dbReference type="NCBI Taxonomy" id="631454"/>
    <lineage>
        <taxon>Bacteria</taxon>
        <taxon>Pseudomonadati</taxon>
        <taxon>Pseudomonadota</taxon>
        <taxon>Alphaproteobacteria</taxon>
        <taxon>Hyphomicrobiales</taxon>
        <taxon>Tepidamorphaceae</taxon>
        <taxon>Lutibaculum</taxon>
    </lineage>
</organism>
<keyword evidence="1 4" id="KW-0560">Oxidoreductase</keyword>
<dbReference type="InterPro" id="IPR050766">
    <property type="entry name" value="Bact_Lucif_Oxidored"/>
</dbReference>
<accession>V4QVF3</accession>
<dbReference type="EC" id="1.14.14.3" evidence="4"/>
<dbReference type="AlphaFoldDB" id="V4QVF3"/>
<dbReference type="EMBL" id="AWXZ01000038">
    <property type="protein sequence ID" value="ESR23747.1"/>
    <property type="molecule type" value="Genomic_DNA"/>
</dbReference>
<dbReference type="GO" id="GO:0005829">
    <property type="term" value="C:cytosol"/>
    <property type="evidence" value="ECO:0007669"/>
    <property type="project" value="TreeGrafter"/>
</dbReference>
<evidence type="ECO:0000259" key="3">
    <source>
        <dbReference type="Pfam" id="PF00296"/>
    </source>
</evidence>
<proteinExistence type="predicted"/>
<gene>
    <name evidence="4" type="ORF">N177_2977</name>
</gene>
<dbReference type="PATRIC" id="fig|631454.5.peg.2941"/>
<dbReference type="PANTHER" id="PTHR30137:SF8">
    <property type="entry name" value="BLR5498 PROTEIN"/>
    <property type="match status" value="1"/>
</dbReference>
<dbReference type="InterPro" id="IPR036661">
    <property type="entry name" value="Luciferase-like_sf"/>
</dbReference>
<evidence type="ECO:0000313" key="4">
    <source>
        <dbReference type="EMBL" id="ESR23747.1"/>
    </source>
</evidence>
<protein>
    <submittedName>
        <fullName evidence="4">Alkanal monooxygenase alpha chain</fullName>
        <ecNumber evidence="4">1.14.14.3</ecNumber>
    </submittedName>
</protein>
<dbReference type="PANTHER" id="PTHR30137">
    <property type="entry name" value="LUCIFERASE-LIKE MONOOXYGENASE"/>
    <property type="match status" value="1"/>
</dbReference>
<sequence>MKFSLFVHMERLAPETPHARLFDELTELVQMAEDGGFHAAWIGEHHGMEFTISPNPFINIAYLGARTSRIRLGTGTVVAPFWHPIKLAGEAALADLATHGRLDVGIARGAYSFEYERMVPGLDAMEAGLRMRELVPAVQKLWQGDYAHDGKYWRFPATTAVPSPLQDPHPPVWVAARDPNSHAFAIANGCNVQVTPLWNGEDEVVSLKRKFDEACAAHPGAKRPQIMVLQHAFVAEDAADAELAGRELSRFYNYFGAWFRNERPIRRGFIETLSEEEMAANAMYAPEIMMKNLIIGTPDLVIDRVKRIEAMGYDQFSFWIDSGMSFERKKASLRRFIDQVLPAFETA</sequence>
<feature type="domain" description="Luciferase-like" evidence="3">
    <location>
        <begin position="1"/>
        <end position="315"/>
    </location>
</feature>
<comment type="caution">
    <text evidence="4">The sequence shown here is derived from an EMBL/GenBank/DDBJ whole genome shotgun (WGS) entry which is preliminary data.</text>
</comment>
<dbReference type="InterPro" id="IPR011251">
    <property type="entry name" value="Luciferase-like_dom"/>
</dbReference>
<dbReference type="STRING" id="631454.N177_2977"/>
<dbReference type="Pfam" id="PF00296">
    <property type="entry name" value="Bac_luciferase"/>
    <property type="match status" value="1"/>
</dbReference>
<keyword evidence="2 4" id="KW-0503">Monooxygenase</keyword>
<dbReference type="Proteomes" id="UP000017819">
    <property type="component" value="Unassembled WGS sequence"/>
</dbReference>
<reference evidence="4 5" key="1">
    <citation type="journal article" date="2014" name="Genome Announc.">
        <title>Draft Genome Sequence of Lutibaculum baratangense Strain AMV1T, Isolated from a Mud Volcano in Andamans, India.</title>
        <authorList>
            <person name="Singh A."/>
            <person name="Sreenivas A."/>
            <person name="Sathyanarayana Reddy G."/>
            <person name="Pinnaka A.K."/>
            <person name="Shivaji S."/>
        </authorList>
    </citation>
    <scope>NUCLEOTIDE SEQUENCE [LARGE SCALE GENOMIC DNA]</scope>
    <source>
        <strain evidence="4 5">AMV1</strain>
    </source>
</reference>
<dbReference type="GO" id="GO:0047646">
    <property type="term" value="F:alkanal monooxygenase (FMN-linked) activity"/>
    <property type="evidence" value="ECO:0007669"/>
    <property type="project" value="UniProtKB-EC"/>
</dbReference>
<evidence type="ECO:0000256" key="2">
    <source>
        <dbReference type="ARBA" id="ARBA00023033"/>
    </source>
</evidence>
<name>V4QVF3_9HYPH</name>
<dbReference type="RefSeq" id="WP_023433100.1">
    <property type="nucleotide sequence ID" value="NZ_AWXZ01000038.1"/>
</dbReference>